<proteinExistence type="predicted"/>
<dbReference type="SUPFAM" id="SSF51658">
    <property type="entry name" value="Xylose isomerase-like"/>
    <property type="match status" value="1"/>
</dbReference>
<protein>
    <recommendedName>
        <fullName evidence="1">Xylose isomerase-like TIM barrel domain-containing protein</fullName>
    </recommendedName>
</protein>
<comment type="caution">
    <text evidence="2">The sequence shown here is derived from an EMBL/GenBank/DDBJ whole genome shotgun (WGS) entry which is preliminary data.</text>
</comment>
<feature type="domain" description="Xylose isomerase-like TIM barrel" evidence="1">
    <location>
        <begin position="35"/>
        <end position="252"/>
    </location>
</feature>
<gene>
    <name evidence="2" type="ORF">NS226_07815</name>
</gene>
<evidence type="ECO:0000313" key="2">
    <source>
        <dbReference type="EMBL" id="KTQ96473.1"/>
    </source>
</evidence>
<dbReference type="Proteomes" id="UP000078272">
    <property type="component" value="Unassembled WGS sequence"/>
</dbReference>
<dbReference type="EMBL" id="LDPZ01000015">
    <property type="protein sequence ID" value="KTQ96473.1"/>
    <property type="molecule type" value="Genomic_DNA"/>
</dbReference>
<sequence length="291" mass="31324">METKEPGQNNADARGRIVSVSAAPYDGYSPAEAFESLARIGATHVEPAFIVGYTEPFDESAFAPDRASVYRRLIEEQGLGCVAMSSHIDLGLSTAVEVFTGRMRFAAAIGARIIATNAAARVRQDAFFAHMDLLLRRAEDLGVVIALENPGDGSDNLLNTAEDGLALVRRIGSDHLGLNYDAANTASHRPTLQDFADDAIAAMPACVHIHVKDLVRRETGWHFTAIGEGTIGCERILKAARAAMPVSIELPLRLHRGPDAQPVRRAERVPLPEIEKVVARSLATVRTALAV</sequence>
<dbReference type="PANTHER" id="PTHR12110">
    <property type="entry name" value="HYDROXYPYRUVATE ISOMERASE"/>
    <property type="match status" value="1"/>
</dbReference>
<dbReference type="AlphaFoldDB" id="A0A175RA33"/>
<dbReference type="PANTHER" id="PTHR12110:SF53">
    <property type="entry name" value="BLR5974 PROTEIN"/>
    <property type="match status" value="1"/>
</dbReference>
<evidence type="ECO:0000259" key="1">
    <source>
        <dbReference type="Pfam" id="PF01261"/>
    </source>
</evidence>
<dbReference type="InterPro" id="IPR036237">
    <property type="entry name" value="Xyl_isomerase-like_sf"/>
</dbReference>
<name>A0A175RA33_9HYPH</name>
<dbReference type="Gene3D" id="3.20.20.150">
    <property type="entry name" value="Divalent-metal-dependent TIM barrel enzymes"/>
    <property type="match status" value="1"/>
</dbReference>
<dbReference type="Pfam" id="PF01261">
    <property type="entry name" value="AP_endonuc_2"/>
    <property type="match status" value="1"/>
</dbReference>
<dbReference type="STRING" id="401562.NS365_17705"/>
<dbReference type="PATRIC" id="fig|401562.3.peg.890"/>
<dbReference type="InterPro" id="IPR013022">
    <property type="entry name" value="Xyl_isomerase-like_TIM-brl"/>
</dbReference>
<organism evidence="2 3">
    <name type="scientific">Aureimonas ureilytica</name>
    <dbReference type="NCBI Taxonomy" id="401562"/>
    <lineage>
        <taxon>Bacteria</taxon>
        <taxon>Pseudomonadati</taxon>
        <taxon>Pseudomonadota</taxon>
        <taxon>Alphaproteobacteria</taxon>
        <taxon>Hyphomicrobiales</taxon>
        <taxon>Aurantimonadaceae</taxon>
        <taxon>Aureimonas</taxon>
    </lineage>
</organism>
<dbReference type="InterPro" id="IPR050312">
    <property type="entry name" value="IolE/XylAMocC-like"/>
</dbReference>
<evidence type="ECO:0000313" key="3">
    <source>
        <dbReference type="Proteomes" id="UP000078272"/>
    </source>
</evidence>
<dbReference type="OrthoDB" id="7914296at2"/>
<accession>A0A175RA33</accession>
<reference evidence="2 3" key="1">
    <citation type="journal article" date="2016" name="Front. Microbiol.">
        <title>Genomic Resource of Rice Seed Associated Bacteria.</title>
        <authorList>
            <person name="Midha S."/>
            <person name="Bansal K."/>
            <person name="Sharma S."/>
            <person name="Kumar N."/>
            <person name="Patil P.P."/>
            <person name="Chaudhry V."/>
            <person name="Patil P.B."/>
        </authorList>
    </citation>
    <scope>NUCLEOTIDE SEQUENCE [LARGE SCALE GENOMIC DNA]</scope>
    <source>
        <strain evidence="2 3">NS226</strain>
    </source>
</reference>